<evidence type="ECO:0000313" key="2">
    <source>
        <dbReference type="Proteomes" id="UP000000314"/>
    </source>
</evidence>
<protein>
    <submittedName>
        <fullName evidence="1">Uncharacterized protein</fullName>
    </submittedName>
</protein>
<dbReference type="GO" id="GO:0070336">
    <property type="term" value="F:flap-structured DNA binding"/>
    <property type="evidence" value="ECO:0007669"/>
    <property type="project" value="InterPro"/>
</dbReference>
<dbReference type="HOGENOM" id="CLU_1215171_0_0_1"/>
<evidence type="ECO:0000313" key="1">
    <source>
        <dbReference type="EMBL" id="CAY68424.1"/>
    </source>
</evidence>
<dbReference type="GeneID" id="8197699"/>
<dbReference type="Pfam" id="PF11561">
    <property type="entry name" value="Saw1"/>
    <property type="match status" value="1"/>
</dbReference>
<organism evidence="1 2">
    <name type="scientific">Komagataella phaffii (strain GS115 / ATCC 20864)</name>
    <name type="common">Yeast</name>
    <name type="synonym">Pichia pastoris</name>
    <dbReference type="NCBI Taxonomy" id="644223"/>
    <lineage>
        <taxon>Eukaryota</taxon>
        <taxon>Fungi</taxon>
        <taxon>Dikarya</taxon>
        <taxon>Ascomycota</taxon>
        <taxon>Saccharomycotina</taxon>
        <taxon>Pichiomycetes</taxon>
        <taxon>Pichiales</taxon>
        <taxon>Pichiaceae</taxon>
        <taxon>Komagataella</taxon>
    </lineage>
</organism>
<keyword evidence="2" id="KW-1185">Reference proteome</keyword>
<dbReference type="KEGG" id="ppa:PAS_chr1-4_0568"/>
<dbReference type="InterPro" id="IPR021624">
    <property type="entry name" value="Saw1"/>
</dbReference>
<sequence length="228" mass="25985">MAPTTTFIQISPGKVLPLRIFINRLSVYENQQVIHETAIATENVLNTPQRPTKSLLRLVNAVHVKLSNRDLSRFLELFLDTLLVKILDTPLDLLFAEKLESSELEEYFLPQDKGNMLLELKKEEWVCHVHFDSEELAKVRDIVKNGGDPGTNGAFEYTQLLTRSQELQNPPEILEEPKEDSELLLLEPQESQDTKKMAISTHYLPNTIIGPPVDIYIVSKGKHGKEKM</sequence>
<dbReference type="OrthoDB" id="4034365at2759"/>
<accession>C4QYV0</accession>
<gene>
    <name evidence="1" type="ordered locus">PAS_chr1-4_0568</name>
</gene>
<dbReference type="EMBL" id="FN392319">
    <property type="protein sequence ID" value="CAY68424.1"/>
    <property type="molecule type" value="Genomic_DNA"/>
</dbReference>
<reference evidence="1 2" key="1">
    <citation type="journal article" date="2009" name="Nat. Biotechnol.">
        <title>Genome sequence of the recombinant protein production host Pichia pastoris.</title>
        <authorList>
            <person name="De Schutter K."/>
            <person name="Lin Y.C."/>
            <person name="Tiels P."/>
            <person name="Van Hecke A."/>
            <person name="Glinka S."/>
            <person name="Weber-Lehmann J."/>
            <person name="Rouze P."/>
            <person name="Van de Peer Y."/>
            <person name="Callewaert N."/>
        </authorList>
    </citation>
    <scope>NUCLEOTIDE SEQUENCE [LARGE SCALE GENOMIC DNA]</scope>
    <source>
        <strain evidence="2">GS115 / ATCC 20864</strain>
    </source>
</reference>
<dbReference type="Proteomes" id="UP000000314">
    <property type="component" value="Chromosome 1"/>
</dbReference>
<dbReference type="InParanoid" id="C4QYV0"/>
<dbReference type="GO" id="GO:0000736">
    <property type="term" value="P:double-strand break repair via single-strand annealing, removal of nonhomologous ends"/>
    <property type="evidence" value="ECO:0007669"/>
    <property type="project" value="InterPro"/>
</dbReference>
<dbReference type="RefSeq" id="XP_002490704.1">
    <property type="nucleotide sequence ID" value="XM_002490659.1"/>
</dbReference>
<dbReference type="AlphaFoldDB" id="C4QYV0"/>
<name>C4QYV0_KOMPG</name>
<proteinExistence type="predicted"/>